<dbReference type="Pfam" id="PF09375">
    <property type="entry name" value="Peptidase_M75"/>
    <property type="match status" value="1"/>
</dbReference>
<name>A0A7J5AMJ4_9FLAO</name>
<evidence type="ECO:0000259" key="3">
    <source>
        <dbReference type="Pfam" id="PF09375"/>
    </source>
</evidence>
<dbReference type="AlphaFoldDB" id="A0A7J5AMJ4"/>
<feature type="domain" description="Imelysin-like" evidence="3">
    <location>
        <begin position="73"/>
        <end position="370"/>
    </location>
</feature>
<evidence type="ECO:0000256" key="2">
    <source>
        <dbReference type="ARBA" id="ARBA00022729"/>
    </source>
</evidence>
<evidence type="ECO:0000256" key="1">
    <source>
        <dbReference type="ARBA" id="ARBA00004196"/>
    </source>
</evidence>
<dbReference type="InterPro" id="IPR034984">
    <property type="entry name" value="Imelysin-like_IPPA"/>
</dbReference>
<dbReference type="EMBL" id="WAAU01000012">
    <property type="protein sequence ID" value="KAB1158670.1"/>
    <property type="molecule type" value="Genomic_DNA"/>
</dbReference>
<keyword evidence="5" id="KW-1185">Reference proteome</keyword>
<organism evidence="4 5">
    <name type="scientific">Tenacibaculum aiptasiae</name>
    <dbReference type="NCBI Taxonomy" id="426481"/>
    <lineage>
        <taxon>Bacteria</taxon>
        <taxon>Pseudomonadati</taxon>
        <taxon>Bacteroidota</taxon>
        <taxon>Flavobacteriia</taxon>
        <taxon>Flavobacteriales</taxon>
        <taxon>Flavobacteriaceae</taxon>
        <taxon>Tenacibaculum</taxon>
    </lineage>
</organism>
<dbReference type="InterPro" id="IPR038352">
    <property type="entry name" value="Imelysin_sf"/>
</dbReference>
<accession>A0A7J5AMJ4</accession>
<dbReference type="InterPro" id="IPR018976">
    <property type="entry name" value="Imelysin-like"/>
</dbReference>
<dbReference type="Proteomes" id="UP000467305">
    <property type="component" value="Unassembled WGS sequence"/>
</dbReference>
<keyword evidence="2" id="KW-0732">Signal</keyword>
<gene>
    <name evidence="4" type="ORF">F7018_08615</name>
</gene>
<evidence type="ECO:0000313" key="4">
    <source>
        <dbReference type="EMBL" id="KAB1158670.1"/>
    </source>
</evidence>
<sequence length="394" mass="43548">MYKKSSRLVGYFFYICAPLFRINSNNMLRKVSLLLIVSVLVMYACSSSSDSNVSTGDGFNRKAMLTHWAENIIIPGYTDFAQKTGALKTAVETFTTTPNPTNLGALRTSWQDAYVVWQKVSIFQIGKAETLNMVNTMNTYPTNVSDLTLNITSGNYDLTSQNEYDEQGFPALDYLLNGAGADDTAIIANYTGADAAKYNKYLNDLVIRIDALAKEVLADWNGSFKTSFIDNDGSSATSSVDKLVNFYIVSFFEREVREKKISFPSGARTGTPVPTNTEAYYKRDISKLLLTTAFNATEDFFNGKAYSNATTGQSLKSYLEFLKRNDLVTAINTKIADAKTTIGALGNNFVDQINNDNIKMTLTFDKLQALVKDLKVDMASALSIKITIEDNDGD</sequence>
<dbReference type="OrthoDB" id="650514at2"/>
<evidence type="ECO:0000313" key="5">
    <source>
        <dbReference type="Proteomes" id="UP000467305"/>
    </source>
</evidence>
<reference evidence="4 5" key="1">
    <citation type="submission" date="2019-09" db="EMBL/GenBank/DDBJ databases">
        <authorList>
            <person name="Cao W.R."/>
        </authorList>
    </citation>
    <scope>NUCLEOTIDE SEQUENCE [LARGE SCALE GENOMIC DNA]</scope>
    <source>
        <strain evidence="5">a4</strain>
    </source>
</reference>
<protein>
    <submittedName>
        <fullName evidence="4">Imelysin family protein</fullName>
    </submittedName>
</protein>
<dbReference type="CDD" id="cd14659">
    <property type="entry name" value="Imelysin-like_IPPA"/>
    <property type="match status" value="1"/>
</dbReference>
<dbReference type="GO" id="GO:0030313">
    <property type="term" value="C:cell envelope"/>
    <property type="evidence" value="ECO:0007669"/>
    <property type="project" value="UniProtKB-SubCell"/>
</dbReference>
<comment type="subcellular location">
    <subcellularLocation>
        <location evidence="1">Cell envelope</location>
    </subcellularLocation>
</comment>
<dbReference type="Gene3D" id="1.20.1420.20">
    <property type="entry name" value="M75 peptidase, HXXE motif"/>
    <property type="match status" value="1"/>
</dbReference>
<proteinExistence type="predicted"/>
<comment type="caution">
    <text evidence="4">The sequence shown here is derived from an EMBL/GenBank/DDBJ whole genome shotgun (WGS) entry which is preliminary data.</text>
</comment>